<feature type="region of interest" description="Disordered" evidence="1">
    <location>
        <begin position="160"/>
        <end position="181"/>
    </location>
</feature>
<evidence type="ECO:0000256" key="1">
    <source>
        <dbReference type="SAM" id="MobiDB-lite"/>
    </source>
</evidence>
<gene>
    <name evidence="2" type="ORF">BGZ99_009189</name>
</gene>
<dbReference type="Proteomes" id="UP000738325">
    <property type="component" value="Unassembled WGS sequence"/>
</dbReference>
<reference evidence="2" key="1">
    <citation type="journal article" date="2020" name="Fungal Divers.">
        <title>Resolving the Mortierellaceae phylogeny through synthesis of multi-gene phylogenetics and phylogenomics.</title>
        <authorList>
            <person name="Vandepol N."/>
            <person name="Liber J."/>
            <person name="Desiro A."/>
            <person name="Na H."/>
            <person name="Kennedy M."/>
            <person name="Barry K."/>
            <person name="Grigoriev I.V."/>
            <person name="Miller A.N."/>
            <person name="O'Donnell K."/>
            <person name="Stajich J.E."/>
            <person name="Bonito G."/>
        </authorList>
    </citation>
    <scope>NUCLEOTIDE SEQUENCE</scope>
    <source>
        <strain evidence="2">REB-010B</strain>
    </source>
</reference>
<dbReference type="EMBL" id="JAAAIP010000076">
    <property type="protein sequence ID" value="KAG0326691.1"/>
    <property type="molecule type" value="Genomic_DNA"/>
</dbReference>
<name>A0A9P6UZ25_9FUNG</name>
<evidence type="ECO:0000313" key="3">
    <source>
        <dbReference type="Proteomes" id="UP000738325"/>
    </source>
</evidence>
<protein>
    <submittedName>
        <fullName evidence="2">Uncharacterized protein</fullName>
    </submittedName>
</protein>
<proteinExistence type="predicted"/>
<dbReference type="AlphaFoldDB" id="A0A9P6UZ25"/>
<sequence length="266" mass="30650">MGYRRISKVTSRSISVLYFDGCPALEKEGTHKARERVRTKAVNDACKDIDELKFRVDGGFTCSQTTFQHKITKELLATLAINRTQLTVPGIVLHDDYNRNIFDSDIPTIVAAYLADTRVILKNKGEFNFEDLERVQDQLDEFYNANNMRFKKHMAGEVKPRTRYSEANRRHSASIKSNPAVQESQGQGLIITGQWAQKLRLQMRPLGNMIMGSYPIFIDNESPIPKFSRADKFFNTHSPTEWTPNEFTKNPDTRRLVHFIEGLRLY</sequence>
<keyword evidence="3" id="KW-1185">Reference proteome</keyword>
<evidence type="ECO:0000313" key="2">
    <source>
        <dbReference type="EMBL" id="KAG0326691.1"/>
    </source>
</evidence>
<dbReference type="OrthoDB" id="2423903at2759"/>
<organism evidence="2 3">
    <name type="scientific">Dissophora globulifera</name>
    <dbReference type="NCBI Taxonomy" id="979702"/>
    <lineage>
        <taxon>Eukaryota</taxon>
        <taxon>Fungi</taxon>
        <taxon>Fungi incertae sedis</taxon>
        <taxon>Mucoromycota</taxon>
        <taxon>Mortierellomycotina</taxon>
        <taxon>Mortierellomycetes</taxon>
        <taxon>Mortierellales</taxon>
        <taxon>Mortierellaceae</taxon>
        <taxon>Dissophora</taxon>
    </lineage>
</organism>
<feature type="compositionally biased region" description="Basic and acidic residues" evidence="1">
    <location>
        <begin position="160"/>
        <end position="169"/>
    </location>
</feature>
<accession>A0A9P6UZ25</accession>
<comment type="caution">
    <text evidence="2">The sequence shown here is derived from an EMBL/GenBank/DDBJ whole genome shotgun (WGS) entry which is preliminary data.</text>
</comment>